<dbReference type="Proteomes" id="UP000324800">
    <property type="component" value="Unassembled WGS sequence"/>
</dbReference>
<accession>A0A5J4WZV6</accession>
<protein>
    <recommendedName>
        <fullName evidence="3">Protein kinase domain-containing protein</fullName>
    </recommendedName>
</protein>
<dbReference type="Gene3D" id="1.10.510.10">
    <property type="entry name" value="Transferase(Phosphotransferase) domain 1"/>
    <property type="match status" value="1"/>
</dbReference>
<keyword evidence="2" id="KW-1133">Transmembrane helix</keyword>
<keyword evidence="2" id="KW-0472">Membrane</keyword>
<feature type="domain" description="Protein kinase" evidence="3">
    <location>
        <begin position="1"/>
        <end position="97"/>
    </location>
</feature>
<dbReference type="SUPFAM" id="SSF56112">
    <property type="entry name" value="Protein kinase-like (PK-like)"/>
    <property type="match status" value="1"/>
</dbReference>
<dbReference type="EMBL" id="SNRW01000662">
    <property type="protein sequence ID" value="KAA6399885.1"/>
    <property type="molecule type" value="Genomic_DNA"/>
</dbReference>
<comment type="caution">
    <text evidence="4">The sequence shown here is derived from an EMBL/GenBank/DDBJ whole genome shotgun (WGS) entry which is preliminary data.</text>
</comment>
<evidence type="ECO:0000313" key="4">
    <source>
        <dbReference type="EMBL" id="KAA6399885.1"/>
    </source>
</evidence>
<proteinExistence type="predicted"/>
<name>A0A5J4WZV6_9EUKA</name>
<keyword evidence="2" id="KW-0812">Transmembrane</keyword>
<feature type="transmembrane region" description="Helical" evidence="2">
    <location>
        <begin position="7"/>
        <end position="25"/>
    </location>
</feature>
<evidence type="ECO:0000259" key="3">
    <source>
        <dbReference type="PROSITE" id="PS50011"/>
    </source>
</evidence>
<dbReference type="PROSITE" id="PS50011">
    <property type="entry name" value="PROTEIN_KINASE_DOM"/>
    <property type="match status" value="1"/>
</dbReference>
<gene>
    <name evidence="4" type="ORF">EZS28_004584</name>
</gene>
<evidence type="ECO:0000256" key="2">
    <source>
        <dbReference type="SAM" id="Phobius"/>
    </source>
</evidence>
<feature type="region of interest" description="Disordered" evidence="1">
    <location>
        <begin position="191"/>
        <end position="215"/>
    </location>
</feature>
<dbReference type="InterPro" id="IPR011009">
    <property type="entry name" value="Kinase-like_dom_sf"/>
</dbReference>
<dbReference type="GO" id="GO:0005524">
    <property type="term" value="F:ATP binding"/>
    <property type="evidence" value="ECO:0007669"/>
    <property type="project" value="InterPro"/>
</dbReference>
<organism evidence="4 5">
    <name type="scientific">Streblomastix strix</name>
    <dbReference type="NCBI Taxonomy" id="222440"/>
    <lineage>
        <taxon>Eukaryota</taxon>
        <taxon>Metamonada</taxon>
        <taxon>Preaxostyla</taxon>
        <taxon>Oxymonadida</taxon>
        <taxon>Streblomastigidae</taxon>
        <taxon>Streblomastix</taxon>
    </lineage>
</organism>
<dbReference type="GO" id="GO:0004672">
    <property type="term" value="F:protein kinase activity"/>
    <property type="evidence" value="ECO:0007669"/>
    <property type="project" value="InterPro"/>
</dbReference>
<evidence type="ECO:0000313" key="5">
    <source>
        <dbReference type="Proteomes" id="UP000324800"/>
    </source>
</evidence>
<evidence type="ECO:0000256" key="1">
    <source>
        <dbReference type="SAM" id="MobiDB-lite"/>
    </source>
</evidence>
<sequence>MTEASDIWALGVIVVEMITSVYPYIGRTLVETVQNIKTGRFKPIPDYDSLKCPTAEELLDSNMISLVAKIEAKKKRKRKNEIDLIIKTGLTFRHNFLENPRRPEPLDGTEEQKQEIIKNQENSCQLITLNLEGNVDAYIRKIIIKSGVIDTDSISTNNEEFMTEQKQKDFEMKHLDFQKEIELVLMKKEERDKKAKDKTLKIQQEQKSKEAEKMN</sequence>
<reference evidence="4 5" key="1">
    <citation type="submission" date="2019-03" db="EMBL/GenBank/DDBJ databases">
        <title>Single cell metagenomics reveals metabolic interactions within the superorganism composed of flagellate Streblomastix strix and complex community of Bacteroidetes bacteria on its surface.</title>
        <authorList>
            <person name="Treitli S.C."/>
            <person name="Kolisko M."/>
            <person name="Husnik F."/>
            <person name="Keeling P."/>
            <person name="Hampl V."/>
        </authorList>
    </citation>
    <scope>NUCLEOTIDE SEQUENCE [LARGE SCALE GENOMIC DNA]</scope>
    <source>
        <strain evidence="4">ST1C</strain>
    </source>
</reference>
<dbReference type="AlphaFoldDB" id="A0A5J4WZV6"/>
<dbReference type="InterPro" id="IPR000719">
    <property type="entry name" value="Prot_kinase_dom"/>
</dbReference>